<dbReference type="HOGENOM" id="CLU_019122_1_0_11"/>
<evidence type="ECO:0000256" key="1">
    <source>
        <dbReference type="SAM" id="Phobius"/>
    </source>
</evidence>
<proteinExistence type="predicted"/>
<dbReference type="EMBL" id="AGWL01000003">
    <property type="protein sequence ID" value="EKU95350.1"/>
    <property type="molecule type" value="Genomic_DNA"/>
</dbReference>
<feature type="transmembrane region" description="Helical" evidence="1">
    <location>
        <begin position="23"/>
        <end position="50"/>
    </location>
</feature>
<dbReference type="eggNOG" id="COG0577">
    <property type="taxonomic scope" value="Bacteria"/>
</dbReference>
<feature type="transmembrane region" description="Helical" evidence="1">
    <location>
        <begin position="247"/>
        <end position="278"/>
    </location>
</feature>
<feature type="transmembrane region" description="Helical" evidence="1">
    <location>
        <begin position="431"/>
        <end position="455"/>
    </location>
</feature>
<comment type="caution">
    <text evidence="2">The sequence shown here is derived from an EMBL/GenBank/DDBJ whole genome shotgun (WGS) entry which is preliminary data.</text>
</comment>
<keyword evidence="1" id="KW-0812">Transmembrane</keyword>
<organism evidence="2 3">
    <name type="scientific">Actinobaculum massiliense ACS-171-V-Col2</name>
    <dbReference type="NCBI Taxonomy" id="883066"/>
    <lineage>
        <taxon>Bacteria</taxon>
        <taxon>Bacillati</taxon>
        <taxon>Actinomycetota</taxon>
        <taxon>Actinomycetes</taxon>
        <taxon>Actinomycetales</taxon>
        <taxon>Actinomycetaceae</taxon>
        <taxon>Actinobaculum</taxon>
    </lineage>
</organism>
<feature type="transmembrane region" description="Helical" evidence="1">
    <location>
        <begin position="342"/>
        <end position="361"/>
    </location>
</feature>
<keyword evidence="1" id="KW-1133">Transmembrane helix</keyword>
<gene>
    <name evidence="2" type="ORF">HMPREF9233_00715</name>
</gene>
<keyword evidence="1" id="KW-0472">Membrane</keyword>
<feature type="transmembrane region" description="Helical" evidence="1">
    <location>
        <begin position="80"/>
        <end position="109"/>
    </location>
</feature>
<feature type="transmembrane region" description="Helical" evidence="1">
    <location>
        <begin position="173"/>
        <end position="199"/>
    </location>
</feature>
<sequence length="468" mass="50234">MRSLKLASLLTTSRLKARQGDGWLDVLAVLAFGISTCLALTVAGGAWMFYGGSANSASEIARALNGLFDNPRDANMFANAYLVLACFACALLVVPVFSLGSSAAQLGAAGRSRRLASLRLVGMTGAQTTVITLTQTIIQWMFGATLGVFAYFSTLPLWANGSFIGQPISWQSMILPLWLMVCVLLALLAIALLSTTVGLQRVRISPLGVARQHTPRALRWWRLVGLVLAVISVLLFSTFRGSYQQTIVWATGLVIVGAVVFAINVAAPFVLQIFAWPLTKSGRVPVLLAGRRILDDPKAVWRLISGLALLCFIAGFTSTAAFAASGETNDPVSRILIQDVRFGVYITLAVGFAVAAISILINQASDIFDRAPQTQALDKVGFPVRVFPLTRVFQTFGPLVLCALLTAAFGRFISLLFAPATMASLVTNDQLFGLAIIICAGLGLCLVSLLLVTPLERRVVLQQRRRND</sequence>
<evidence type="ECO:0000313" key="2">
    <source>
        <dbReference type="EMBL" id="EKU95350.1"/>
    </source>
</evidence>
<feature type="transmembrane region" description="Helical" evidence="1">
    <location>
        <begin position="399"/>
        <end position="419"/>
    </location>
</feature>
<dbReference type="PATRIC" id="fig|883066.3.peg.735"/>
<feature type="transmembrane region" description="Helical" evidence="1">
    <location>
        <begin position="130"/>
        <end position="153"/>
    </location>
</feature>
<evidence type="ECO:0000313" key="3">
    <source>
        <dbReference type="Proteomes" id="UP000009888"/>
    </source>
</evidence>
<reference evidence="2 3" key="1">
    <citation type="submission" date="2012-09" db="EMBL/GenBank/DDBJ databases">
        <title>The Genome Sequence of Actinobaculum massiliae ACS-171-V-COL2.</title>
        <authorList>
            <consortium name="The Broad Institute Genome Sequencing Platform"/>
            <person name="Earl A."/>
            <person name="Ward D."/>
            <person name="Feldgarden M."/>
            <person name="Gevers D."/>
            <person name="Saerens B."/>
            <person name="Vaneechoutte M."/>
            <person name="Walker B."/>
            <person name="Young S.K."/>
            <person name="Zeng Q."/>
            <person name="Gargeya S."/>
            <person name="Fitzgerald M."/>
            <person name="Haas B."/>
            <person name="Abouelleil A."/>
            <person name="Alvarado L."/>
            <person name="Arachchi H.M."/>
            <person name="Berlin A."/>
            <person name="Chapman S.B."/>
            <person name="Goldberg J."/>
            <person name="Griggs A."/>
            <person name="Gujja S."/>
            <person name="Hansen M."/>
            <person name="Howarth C."/>
            <person name="Imamovic A."/>
            <person name="Larimer J."/>
            <person name="McCowen C."/>
            <person name="Montmayeur A."/>
            <person name="Murphy C."/>
            <person name="Neiman D."/>
            <person name="Pearson M."/>
            <person name="Priest M."/>
            <person name="Roberts A."/>
            <person name="Saif S."/>
            <person name="Shea T."/>
            <person name="Sisk P."/>
            <person name="Sykes S."/>
            <person name="Wortman J."/>
            <person name="Nusbaum C."/>
            <person name="Birren B."/>
        </authorList>
    </citation>
    <scope>NUCLEOTIDE SEQUENCE [LARGE SCALE GENOMIC DNA]</scope>
    <source>
        <strain evidence="3">ACS-171-V-Col2</strain>
    </source>
</reference>
<feature type="transmembrane region" description="Helical" evidence="1">
    <location>
        <begin position="299"/>
        <end position="322"/>
    </location>
</feature>
<dbReference type="AlphaFoldDB" id="K9F1M9"/>
<protein>
    <recommendedName>
        <fullName evidence="4">ABC3 transporter permease protein domain-containing protein</fullName>
    </recommendedName>
</protein>
<keyword evidence="3" id="KW-1185">Reference proteome</keyword>
<feature type="transmembrane region" description="Helical" evidence="1">
    <location>
        <begin position="220"/>
        <end position="241"/>
    </location>
</feature>
<dbReference type="STRING" id="202789.GCA_001457435_01416"/>
<dbReference type="Proteomes" id="UP000009888">
    <property type="component" value="Unassembled WGS sequence"/>
</dbReference>
<name>K9F1M9_9ACTO</name>
<evidence type="ECO:0008006" key="4">
    <source>
        <dbReference type="Google" id="ProtNLM"/>
    </source>
</evidence>
<accession>K9F1M9</accession>
<dbReference type="RefSeq" id="WP_007000921.1">
    <property type="nucleotide sequence ID" value="NZ_JH992955.1"/>
</dbReference>